<protein>
    <submittedName>
        <fullName evidence="1">Uncharacterized protein</fullName>
    </submittedName>
</protein>
<accession>A0A2M8DMX2</accession>
<evidence type="ECO:0000313" key="1">
    <source>
        <dbReference type="EMBL" id="PJB99485.1"/>
    </source>
</evidence>
<sequence>MKNIITVPKKEYRELKIKYPKVNKKEYRAAWRNFEKLLKKVSRLWKTKKSGFEILREERE</sequence>
<comment type="caution">
    <text evidence="1">The sequence shown here is derived from an EMBL/GenBank/DDBJ whole genome shotgun (WGS) entry which is preliminary data.</text>
</comment>
<dbReference type="EMBL" id="PFTB01000035">
    <property type="protein sequence ID" value="PJB99485.1"/>
    <property type="molecule type" value="Genomic_DNA"/>
</dbReference>
<evidence type="ECO:0000313" key="2">
    <source>
        <dbReference type="Proteomes" id="UP000228875"/>
    </source>
</evidence>
<organism evidence="1 2">
    <name type="scientific">Candidatus Nealsonbacteria bacterium CG_4_9_14_0_8_um_filter_35_12</name>
    <dbReference type="NCBI Taxonomy" id="1974692"/>
    <lineage>
        <taxon>Bacteria</taxon>
        <taxon>Candidatus Nealsoniibacteriota</taxon>
    </lineage>
</organism>
<dbReference type="Proteomes" id="UP000228875">
    <property type="component" value="Unassembled WGS sequence"/>
</dbReference>
<proteinExistence type="predicted"/>
<reference evidence="2" key="1">
    <citation type="submission" date="2017-09" db="EMBL/GenBank/DDBJ databases">
        <title>Depth-based differentiation of microbial function through sediment-hosted aquifers and enrichment of novel symbionts in the deep terrestrial subsurface.</title>
        <authorList>
            <person name="Probst A.J."/>
            <person name="Ladd B."/>
            <person name="Jarett J.K."/>
            <person name="Geller-Mcgrath D.E."/>
            <person name="Sieber C.M.K."/>
            <person name="Emerson J.B."/>
            <person name="Anantharaman K."/>
            <person name="Thomas B.C."/>
            <person name="Malmstrom R."/>
            <person name="Stieglmeier M."/>
            <person name="Klingl A."/>
            <person name="Woyke T."/>
            <person name="Ryan C.M."/>
            <person name="Banfield J.F."/>
        </authorList>
    </citation>
    <scope>NUCLEOTIDE SEQUENCE [LARGE SCALE GENOMIC DNA]</scope>
</reference>
<gene>
    <name evidence="1" type="ORF">CO077_01460</name>
</gene>
<name>A0A2M8DMX2_9BACT</name>
<dbReference type="AlphaFoldDB" id="A0A2M8DMX2"/>